<name>A0A2V3IM63_9FLOR</name>
<organism evidence="1 2">
    <name type="scientific">Gracilariopsis chorda</name>
    <dbReference type="NCBI Taxonomy" id="448386"/>
    <lineage>
        <taxon>Eukaryota</taxon>
        <taxon>Rhodophyta</taxon>
        <taxon>Florideophyceae</taxon>
        <taxon>Rhodymeniophycidae</taxon>
        <taxon>Gracilariales</taxon>
        <taxon>Gracilariaceae</taxon>
        <taxon>Gracilariopsis</taxon>
    </lineage>
</organism>
<dbReference type="EMBL" id="NBIV01000135">
    <property type="protein sequence ID" value="PXF43172.1"/>
    <property type="molecule type" value="Genomic_DNA"/>
</dbReference>
<proteinExistence type="predicted"/>
<dbReference type="Proteomes" id="UP000247409">
    <property type="component" value="Unassembled WGS sequence"/>
</dbReference>
<evidence type="ECO:0000313" key="1">
    <source>
        <dbReference type="EMBL" id="PXF43172.1"/>
    </source>
</evidence>
<gene>
    <name evidence="1" type="ORF">BWQ96_07116</name>
</gene>
<comment type="caution">
    <text evidence="1">The sequence shown here is derived from an EMBL/GenBank/DDBJ whole genome shotgun (WGS) entry which is preliminary data.</text>
</comment>
<accession>A0A2V3IM63</accession>
<reference evidence="1 2" key="1">
    <citation type="journal article" date="2018" name="Mol. Biol. Evol.">
        <title>Analysis of the draft genome of the red seaweed Gracilariopsis chorda provides insights into genome size evolution in Rhodophyta.</title>
        <authorList>
            <person name="Lee J."/>
            <person name="Yang E.C."/>
            <person name="Graf L."/>
            <person name="Yang J.H."/>
            <person name="Qiu H."/>
            <person name="Zel Zion U."/>
            <person name="Chan C.X."/>
            <person name="Stephens T.G."/>
            <person name="Weber A.P.M."/>
            <person name="Boo G.H."/>
            <person name="Boo S.M."/>
            <person name="Kim K.M."/>
            <person name="Shin Y."/>
            <person name="Jung M."/>
            <person name="Lee S.J."/>
            <person name="Yim H.S."/>
            <person name="Lee J.H."/>
            <person name="Bhattacharya D."/>
            <person name="Yoon H.S."/>
        </authorList>
    </citation>
    <scope>NUCLEOTIDE SEQUENCE [LARGE SCALE GENOMIC DNA]</scope>
    <source>
        <strain evidence="1 2">SKKU-2015</strain>
        <tissue evidence="1">Whole body</tissue>
    </source>
</reference>
<sequence>MVVGDTARYCTVPLVTVSTVGCDTTKGSNCYSRVGAKVTSTVEREHAVDEAQEAKEVRELWPL</sequence>
<keyword evidence="2" id="KW-1185">Reference proteome</keyword>
<evidence type="ECO:0000313" key="2">
    <source>
        <dbReference type="Proteomes" id="UP000247409"/>
    </source>
</evidence>
<dbReference type="AlphaFoldDB" id="A0A2V3IM63"/>
<protein>
    <submittedName>
        <fullName evidence="1">Uncharacterized protein</fullName>
    </submittedName>
</protein>